<comment type="similarity">
    <text evidence="2">Belongs to the bacterial solute-binding protein 7 family.</text>
</comment>
<dbReference type="PANTHER" id="PTHR33376">
    <property type="match status" value="1"/>
</dbReference>
<accession>A0ABV6KGF6</accession>
<dbReference type="Proteomes" id="UP001589838">
    <property type="component" value="Unassembled WGS sequence"/>
</dbReference>
<dbReference type="InterPro" id="IPR038404">
    <property type="entry name" value="TRAP_DctP_sf"/>
</dbReference>
<comment type="caution">
    <text evidence="5">The sequence shown here is derived from an EMBL/GenBank/DDBJ whole genome shotgun (WGS) entry which is preliminary data.</text>
</comment>
<name>A0ABV6KGF6_9BACI</name>
<dbReference type="RefSeq" id="WP_335960783.1">
    <property type="nucleotide sequence ID" value="NZ_JAXBLX010000012.1"/>
</dbReference>
<keyword evidence="6" id="KW-1185">Reference proteome</keyword>
<comment type="subcellular location">
    <subcellularLocation>
        <location evidence="1">Cell envelope</location>
    </subcellularLocation>
</comment>
<organism evidence="5 6">
    <name type="scientific">Halalkalibacter kiskunsagensis</name>
    <dbReference type="NCBI Taxonomy" id="1548599"/>
    <lineage>
        <taxon>Bacteria</taxon>
        <taxon>Bacillati</taxon>
        <taxon>Bacillota</taxon>
        <taxon>Bacilli</taxon>
        <taxon>Bacillales</taxon>
        <taxon>Bacillaceae</taxon>
        <taxon>Halalkalibacter</taxon>
    </lineage>
</organism>
<dbReference type="NCBIfam" id="TIGR00787">
    <property type="entry name" value="dctP"/>
    <property type="match status" value="1"/>
</dbReference>
<dbReference type="Pfam" id="PF03480">
    <property type="entry name" value="DctP"/>
    <property type="match status" value="1"/>
</dbReference>
<gene>
    <name evidence="5" type="ORF">ACFFHM_10490</name>
</gene>
<dbReference type="NCBIfam" id="NF037995">
    <property type="entry name" value="TRAP_S1"/>
    <property type="match status" value="1"/>
</dbReference>
<keyword evidence="4" id="KW-0732">Signal</keyword>
<dbReference type="InterPro" id="IPR018389">
    <property type="entry name" value="DctP_fam"/>
</dbReference>
<dbReference type="PANTHER" id="PTHR33376:SF4">
    <property type="entry name" value="SIALIC ACID-BINDING PERIPLASMIC PROTEIN SIAP"/>
    <property type="match status" value="1"/>
</dbReference>
<proteinExistence type="inferred from homology"/>
<dbReference type="InterPro" id="IPR004682">
    <property type="entry name" value="TRAP_DctP"/>
</dbReference>
<reference evidence="5 6" key="1">
    <citation type="submission" date="2024-09" db="EMBL/GenBank/DDBJ databases">
        <authorList>
            <person name="Sun Q."/>
            <person name="Mori K."/>
        </authorList>
    </citation>
    <scope>NUCLEOTIDE SEQUENCE [LARGE SCALE GENOMIC DNA]</scope>
    <source>
        <strain evidence="5 6">NCAIM B.02610</strain>
    </source>
</reference>
<keyword evidence="3" id="KW-0813">Transport</keyword>
<dbReference type="CDD" id="cd13603">
    <property type="entry name" value="PBP2_TRAP_Siap_TeaA_like"/>
    <property type="match status" value="1"/>
</dbReference>
<protein>
    <submittedName>
        <fullName evidence="5">TRAP transporter substrate-binding protein</fullName>
    </submittedName>
</protein>
<dbReference type="Gene3D" id="3.40.190.170">
    <property type="entry name" value="Bacterial extracellular solute-binding protein, family 7"/>
    <property type="match status" value="1"/>
</dbReference>
<evidence type="ECO:0000313" key="6">
    <source>
        <dbReference type="Proteomes" id="UP001589838"/>
    </source>
</evidence>
<dbReference type="EMBL" id="JBHLUX010000027">
    <property type="protein sequence ID" value="MFC0470911.1"/>
    <property type="molecule type" value="Genomic_DNA"/>
</dbReference>
<evidence type="ECO:0000256" key="3">
    <source>
        <dbReference type="ARBA" id="ARBA00022448"/>
    </source>
</evidence>
<evidence type="ECO:0000256" key="1">
    <source>
        <dbReference type="ARBA" id="ARBA00004196"/>
    </source>
</evidence>
<dbReference type="PROSITE" id="PS51257">
    <property type="entry name" value="PROKAR_LIPOPROTEIN"/>
    <property type="match status" value="1"/>
</dbReference>
<sequence>MKMKALLFSTLASALVLTGCGGGNDAATEEGGSQAGAKTIKIANYFAADHSQNVALEEVFKPMVEEQSEGRLKVEIYENNQLGDEAAFTDGVRNGTIEMVIAGMGLQANNAKIGVTEWPYLLEDYDHANEILNGPIGEEIAAEFEEFNVKPLGYTANGFRVVSADEELRTLEDFKGFRLRMPNVPIFLEVGEALGANVQALGMSEVFTALEQGVINGQENPYASLVNSSWYEVQSHVLETNHMFSPNIYLMNMNFWDSLDPELQEIVEQASEETAQYQWELAVQSDDEMKEYLTEQGLEIIVLSEEERQQFVDAMDPVYEKLFEKHDWAEELVNRIREQ</sequence>
<evidence type="ECO:0000256" key="2">
    <source>
        <dbReference type="ARBA" id="ARBA00009023"/>
    </source>
</evidence>
<dbReference type="PIRSF" id="PIRSF006470">
    <property type="entry name" value="DctB"/>
    <property type="match status" value="1"/>
</dbReference>
<evidence type="ECO:0000313" key="5">
    <source>
        <dbReference type="EMBL" id="MFC0470911.1"/>
    </source>
</evidence>
<evidence type="ECO:0000256" key="4">
    <source>
        <dbReference type="ARBA" id="ARBA00022729"/>
    </source>
</evidence>